<dbReference type="PANTHER" id="PTHR30483:SF6">
    <property type="entry name" value="PERIPLASMIC BINDING PROTEIN OF ABC TRANSPORTER FOR NATURAL AMINO ACIDS"/>
    <property type="match status" value="1"/>
</dbReference>
<keyword evidence="2" id="KW-0732">Signal</keyword>
<comment type="caution">
    <text evidence="4">The sequence shown here is derived from an EMBL/GenBank/DDBJ whole genome shotgun (WGS) entry which is preliminary data.</text>
</comment>
<dbReference type="InterPro" id="IPR028082">
    <property type="entry name" value="Peripla_BP_I"/>
</dbReference>
<proteinExistence type="inferred from homology"/>
<protein>
    <submittedName>
        <fullName evidence="4">Amino acid ABC transporter substrate-binding protein</fullName>
    </submittedName>
</protein>
<dbReference type="RefSeq" id="WP_189824839.1">
    <property type="nucleotide sequence ID" value="NZ_BMVC01000008.1"/>
</dbReference>
<dbReference type="AlphaFoldDB" id="A0A918X000"/>
<dbReference type="CDD" id="cd06268">
    <property type="entry name" value="PBP1_ABC_transporter_LIVBP-like"/>
    <property type="match status" value="1"/>
</dbReference>
<reference evidence="4" key="1">
    <citation type="journal article" date="2014" name="Int. J. Syst. Evol. Microbiol.">
        <title>Complete genome sequence of Corynebacterium casei LMG S-19264T (=DSM 44701T), isolated from a smear-ripened cheese.</title>
        <authorList>
            <consortium name="US DOE Joint Genome Institute (JGI-PGF)"/>
            <person name="Walter F."/>
            <person name="Albersmeier A."/>
            <person name="Kalinowski J."/>
            <person name="Ruckert C."/>
        </authorList>
    </citation>
    <scope>NUCLEOTIDE SEQUENCE</scope>
    <source>
        <strain evidence="4">JCM 4637</strain>
    </source>
</reference>
<dbReference type="InterPro" id="IPR051010">
    <property type="entry name" value="BCAA_transport"/>
</dbReference>
<organism evidence="4 5">
    <name type="scientific">Streptomyces finlayi</name>
    <dbReference type="NCBI Taxonomy" id="67296"/>
    <lineage>
        <taxon>Bacteria</taxon>
        <taxon>Bacillati</taxon>
        <taxon>Actinomycetota</taxon>
        <taxon>Actinomycetes</taxon>
        <taxon>Kitasatosporales</taxon>
        <taxon>Streptomycetaceae</taxon>
        <taxon>Streptomyces</taxon>
    </lineage>
</organism>
<dbReference type="EMBL" id="BMVC01000008">
    <property type="protein sequence ID" value="GHC99030.1"/>
    <property type="molecule type" value="Genomic_DNA"/>
</dbReference>
<evidence type="ECO:0000259" key="3">
    <source>
        <dbReference type="Pfam" id="PF13458"/>
    </source>
</evidence>
<feature type="domain" description="Leucine-binding protein" evidence="3">
    <location>
        <begin position="4"/>
        <end position="315"/>
    </location>
</feature>
<evidence type="ECO:0000256" key="1">
    <source>
        <dbReference type="ARBA" id="ARBA00010062"/>
    </source>
</evidence>
<name>A0A918X000_9ACTN</name>
<comment type="similarity">
    <text evidence="1">Belongs to the leucine-binding protein family.</text>
</comment>
<dbReference type="InterPro" id="IPR028081">
    <property type="entry name" value="Leu-bd"/>
</dbReference>
<dbReference type="Gene3D" id="3.40.50.2300">
    <property type="match status" value="2"/>
</dbReference>
<dbReference type="PANTHER" id="PTHR30483">
    <property type="entry name" value="LEUCINE-SPECIFIC-BINDING PROTEIN"/>
    <property type="match status" value="1"/>
</dbReference>
<gene>
    <name evidence="4" type="ORF">GCM10010334_42120</name>
</gene>
<dbReference type="Proteomes" id="UP000638353">
    <property type="component" value="Unassembled WGS sequence"/>
</dbReference>
<evidence type="ECO:0000313" key="5">
    <source>
        <dbReference type="Proteomes" id="UP000638353"/>
    </source>
</evidence>
<dbReference type="Pfam" id="PF13458">
    <property type="entry name" value="Peripla_BP_6"/>
    <property type="match status" value="1"/>
</dbReference>
<reference evidence="4" key="2">
    <citation type="submission" date="2020-09" db="EMBL/GenBank/DDBJ databases">
        <authorList>
            <person name="Sun Q."/>
            <person name="Ohkuma M."/>
        </authorList>
    </citation>
    <scope>NUCLEOTIDE SEQUENCE</scope>
    <source>
        <strain evidence="4">JCM 4637</strain>
    </source>
</reference>
<sequence length="348" mass="36731">MSTPVRIGALAPLSRPGWAEAGQHLLAGMELAVRDALASGGVGGRELELVVRDTAADPQRAADAVDELAEAGVVALVGEYHSVVARAVATRADARQVPYLCASSVIDVLTEQPSDWVARLSPPQSRGWRVYADHLAGAGHSRIAVAYQAGAYWAAGTRILSDRLAVTGIDMGAHTVASACDALVEAEVSALLLLAGHPEPAIPLVAAVRSDPRFEGLLVGAPAGQPEFPQWEGELGAGIPFLRYLPEQLGPLGLRVEKELGAPSFVAYEGYDAATVLTEALRIHGADRARIAASWPSLVVDGTRGRIRFSRTPGSTVWQWADAPVQVVDRDPASPDRFRVLRSGDGVR</sequence>
<evidence type="ECO:0000313" key="4">
    <source>
        <dbReference type="EMBL" id="GHC99030.1"/>
    </source>
</evidence>
<accession>A0A918X000</accession>
<dbReference type="SUPFAM" id="SSF53822">
    <property type="entry name" value="Periplasmic binding protein-like I"/>
    <property type="match status" value="1"/>
</dbReference>
<evidence type="ECO:0000256" key="2">
    <source>
        <dbReference type="ARBA" id="ARBA00022729"/>
    </source>
</evidence>